<dbReference type="EMBL" id="CP001956">
    <property type="protein sequence ID" value="AOP12822.1"/>
    <property type="molecule type" value="Genomic_DNA"/>
</dbReference>
<name>A0A1C9J6W1_HALVD</name>
<evidence type="ECO:0000313" key="3">
    <source>
        <dbReference type="Proteomes" id="UP000008243"/>
    </source>
</evidence>
<feature type="region of interest" description="Disordered" evidence="1">
    <location>
        <begin position="1"/>
        <end position="24"/>
    </location>
</feature>
<dbReference type="AlphaFoldDB" id="A0A1C9J6W1"/>
<evidence type="ECO:0000256" key="1">
    <source>
        <dbReference type="SAM" id="MobiDB-lite"/>
    </source>
</evidence>
<proteinExistence type="predicted"/>
<dbReference type="EnsemblBacteria" id="AOP12822">
    <property type="protein sequence ID" value="AOP12822"/>
    <property type="gene ID" value="HVO_1436A"/>
</dbReference>
<sequence>MILDGQSASSRRTSRRAGTVRSSNQKGYYRLTVSSYYPMTPGERKRHASAFLGVDDIESRYLYV</sequence>
<dbReference type="Proteomes" id="UP000008243">
    <property type="component" value="Chromosome"/>
</dbReference>
<feature type="compositionally biased region" description="Low complexity" evidence="1">
    <location>
        <begin position="7"/>
        <end position="23"/>
    </location>
</feature>
<dbReference type="KEGG" id="hvo:HVO_1436A"/>
<gene>
    <name evidence="2" type="ordered locus">HVO_1436A</name>
</gene>
<accession>A0A1C9J6W1</accession>
<organism evidence="2 3">
    <name type="scientific">Haloferax volcanii (strain ATCC 29605 / DSM 3757 / JCM 8879 / NBRC 14742 / NCIMB 2012 / VKM B-1768 / DS2)</name>
    <name type="common">Halobacterium volcanii</name>
    <dbReference type="NCBI Taxonomy" id="309800"/>
    <lineage>
        <taxon>Archaea</taxon>
        <taxon>Methanobacteriati</taxon>
        <taxon>Methanobacteriota</taxon>
        <taxon>Stenosarchaea group</taxon>
        <taxon>Halobacteria</taxon>
        <taxon>Halobacteriales</taxon>
        <taxon>Haloferacaceae</taxon>
        <taxon>Haloferax</taxon>
    </lineage>
</organism>
<protein>
    <submittedName>
        <fullName evidence="2">Uncharacterized protein</fullName>
    </submittedName>
</protein>
<dbReference type="STRING" id="309800.HVO_1436A"/>
<evidence type="ECO:0000313" key="2">
    <source>
        <dbReference type="EMBL" id="AOP12822.1"/>
    </source>
</evidence>
<reference evidence="2 3" key="1">
    <citation type="journal article" date="2010" name="PLoS ONE">
        <title>The complete genome sequence of Haloferax volcanii DS2, a model archaeon.</title>
        <authorList>
            <person name="Hartman A.L."/>
            <person name="Norais C."/>
            <person name="Badger J.H."/>
            <person name="Delmas S."/>
            <person name="Haldenby S."/>
            <person name="Madupu R."/>
            <person name="Robinson J."/>
            <person name="Khouri H."/>
            <person name="Ren Q."/>
            <person name="Lowe T.M."/>
            <person name="Maupin-Furlow J."/>
            <person name="Pohlschroder M."/>
            <person name="Daniels C."/>
            <person name="Pfeiffer F."/>
            <person name="Allers T."/>
            <person name="Eisen J.A."/>
        </authorList>
    </citation>
    <scope>NUCLEOTIDE SEQUENCE [LARGE SCALE GENOMIC DNA]</scope>
    <source>
        <strain evidence="3">ATCC 29605 / DSM 3757 / JCM 8879 / NBRC 14742 / NCIMB 2012 / VKM B-1768 / DS2</strain>
    </source>
</reference>
<keyword evidence="3" id="KW-1185">Reference proteome</keyword>